<dbReference type="GO" id="GO:0030089">
    <property type="term" value="C:phycobilisome"/>
    <property type="evidence" value="ECO:0007669"/>
    <property type="project" value="UniProtKB-UniRule"/>
</dbReference>
<sequence length="176" mass="19915">MTASDNKAEQALGDRTHKVVEAFNKLDTDSKLVWFYLVYKKMGSSITPAAPAAAEPELSPKLLSDYYELSDEQQLNIMREIVNRQDTEYSRIYGAIKENNQLLVWYAWAIGMDEKKIVGMPENYKASEPINNLVSQTEGLDFEEQMSIFRTIVGEMGYTDVKPIETQAQTGKTSSL</sequence>
<dbReference type="InterPro" id="IPR036917">
    <property type="entry name" value="Orange_carotenoid-bd_N_sf"/>
</dbReference>
<keyword evidence="1" id="KW-0157">Chromophore</keyword>
<feature type="domain" description="OCP N-terminal" evidence="2">
    <location>
        <begin position="13"/>
        <end position="164"/>
    </location>
</feature>
<evidence type="ECO:0000259" key="2">
    <source>
        <dbReference type="PROSITE" id="PS51773"/>
    </source>
</evidence>
<keyword evidence="1" id="KW-0472">Membrane</keyword>
<evidence type="ECO:0000256" key="1">
    <source>
        <dbReference type="PROSITE-ProRule" id="PRU01109"/>
    </source>
</evidence>
<accession>A0A846HCR7</accession>
<organism evidence="3 4">
    <name type="scientific">Hassallia byssoidea VB512170</name>
    <dbReference type="NCBI Taxonomy" id="1304833"/>
    <lineage>
        <taxon>Bacteria</taxon>
        <taxon>Bacillati</taxon>
        <taxon>Cyanobacteriota</taxon>
        <taxon>Cyanophyceae</taxon>
        <taxon>Nostocales</taxon>
        <taxon>Tolypothrichaceae</taxon>
        <taxon>Hassallia</taxon>
    </lineage>
</organism>
<protein>
    <submittedName>
        <fullName evidence="3">Orange carotenoid protein</fullName>
    </submittedName>
</protein>
<evidence type="ECO:0000313" key="3">
    <source>
        <dbReference type="EMBL" id="NEU75165.1"/>
    </source>
</evidence>
<proteinExistence type="inferred from homology"/>
<keyword evidence="1" id="KW-0605">Phycobilisome</keyword>
<dbReference type="Pfam" id="PF09150">
    <property type="entry name" value="Carot_N"/>
    <property type="match status" value="1"/>
</dbReference>
<dbReference type="GO" id="GO:0016037">
    <property type="term" value="P:light absorption"/>
    <property type="evidence" value="ECO:0007669"/>
    <property type="project" value="UniProtKB-UniRule"/>
</dbReference>
<dbReference type="AlphaFoldDB" id="A0A846HCR7"/>
<dbReference type="EMBL" id="JTCM02000061">
    <property type="protein sequence ID" value="NEU75165.1"/>
    <property type="molecule type" value="Genomic_DNA"/>
</dbReference>
<dbReference type="Proteomes" id="UP000031549">
    <property type="component" value="Unassembled WGS sequence"/>
</dbReference>
<keyword evidence="1" id="KW-0042">Antenna complex</keyword>
<dbReference type="Gene3D" id="1.10.2090.10">
    <property type="entry name" value="Orange carotenoid-binding protein, N-terminal domain"/>
    <property type="match status" value="1"/>
</dbReference>
<keyword evidence="4" id="KW-1185">Reference proteome</keyword>
<gene>
    <name evidence="3" type="ORF">PI95_022040</name>
</gene>
<evidence type="ECO:0000313" key="4">
    <source>
        <dbReference type="Proteomes" id="UP000031549"/>
    </source>
</evidence>
<dbReference type="SUPFAM" id="SSF81930">
    <property type="entry name" value="Orange carotenoid protein, N-terminal domain"/>
    <property type="match status" value="1"/>
</dbReference>
<dbReference type="PROSITE" id="PS51773">
    <property type="entry name" value="OCP_N"/>
    <property type="match status" value="1"/>
</dbReference>
<dbReference type="GO" id="GO:0031404">
    <property type="term" value="F:chloride ion binding"/>
    <property type="evidence" value="ECO:0007669"/>
    <property type="project" value="InterPro"/>
</dbReference>
<keyword evidence="1" id="KW-0793">Thylakoid</keyword>
<name>A0A846HCR7_9CYAN</name>
<dbReference type="InterPro" id="IPR015233">
    <property type="entry name" value="Orange_carotenoid-bd_N"/>
</dbReference>
<dbReference type="RefSeq" id="WP_039741026.1">
    <property type="nucleotide sequence ID" value="NZ_JTCM02000061.1"/>
</dbReference>
<comment type="similarity">
    <text evidence="1">Belongs to the orange carotenoid-binding protein family.</text>
</comment>
<comment type="caution">
    <text evidence="3">The sequence shown here is derived from an EMBL/GenBank/DDBJ whole genome shotgun (WGS) entry which is preliminary data.</text>
</comment>
<reference evidence="3 4" key="1">
    <citation type="journal article" date="2015" name="Genome Announc.">
        <title>Draft Genome Sequence of Cyanobacterium Hassallia byssoidea Strain VB512170, Isolated from Monuments in India.</title>
        <authorList>
            <person name="Singh D."/>
            <person name="Chandrababunaidu M.M."/>
            <person name="Panda A."/>
            <person name="Sen D."/>
            <person name="Bhattacharyya S."/>
            <person name="Adhikary S.P."/>
            <person name="Tripathy S."/>
        </authorList>
    </citation>
    <scope>NUCLEOTIDE SEQUENCE [LARGE SCALE GENOMIC DNA]</scope>
    <source>
        <strain evidence="3 4">VB512170</strain>
    </source>
</reference>